<dbReference type="Proteomes" id="UP000887574">
    <property type="component" value="Unplaced"/>
</dbReference>
<dbReference type="WBParaSite" id="jg4848">
    <property type="protein sequence ID" value="jg4848"/>
    <property type="gene ID" value="jg4848"/>
</dbReference>
<proteinExistence type="predicted"/>
<organism evidence="1 2">
    <name type="scientific">Ditylenchus dipsaci</name>
    <dbReference type="NCBI Taxonomy" id="166011"/>
    <lineage>
        <taxon>Eukaryota</taxon>
        <taxon>Metazoa</taxon>
        <taxon>Ecdysozoa</taxon>
        <taxon>Nematoda</taxon>
        <taxon>Chromadorea</taxon>
        <taxon>Rhabditida</taxon>
        <taxon>Tylenchina</taxon>
        <taxon>Tylenchomorpha</taxon>
        <taxon>Sphaerularioidea</taxon>
        <taxon>Anguinidae</taxon>
        <taxon>Anguininae</taxon>
        <taxon>Ditylenchus</taxon>
    </lineage>
</organism>
<accession>A0A915EDY4</accession>
<keyword evidence="1" id="KW-1185">Reference proteome</keyword>
<dbReference type="AlphaFoldDB" id="A0A915EDY4"/>
<evidence type="ECO:0000313" key="1">
    <source>
        <dbReference type="Proteomes" id="UP000887574"/>
    </source>
</evidence>
<reference evidence="2" key="1">
    <citation type="submission" date="2022-11" db="UniProtKB">
        <authorList>
            <consortium name="WormBaseParasite"/>
        </authorList>
    </citation>
    <scope>IDENTIFICATION</scope>
</reference>
<evidence type="ECO:0000313" key="2">
    <source>
        <dbReference type="WBParaSite" id="jg4848"/>
    </source>
</evidence>
<protein>
    <submittedName>
        <fullName evidence="2">Uncharacterized protein</fullName>
    </submittedName>
</protein>
<name>A0A915EDY4_9BILA</name>
<sequence>MDVNQFQQFMVVQQQQQAAMAQQQQLQQQQHQEVLFIRTQVEVLKWYTGSGARLLVGLPGGRTQVRLKVEVPRLGYSGGVFRWEKSGA</sequence>